<gene>
    <name evidence="12" type="primary">64</name>
    <name evidence="12" type="ORF">SEA_TROGGLEHUMPER_64</name>
</gene>
<keyword evidence="6" id="KW-0411">Iron-sulfur</keyword>
<evidence type="ECO:0000313" key="13">
    <source>
        <dbReference type="Proteomes" id="UP001242841"/>
    </source>
</evidence>
<organism evidence="12 13">
    <name type="scientific">Rhodococcus phage Trogglehumper</name>
    <dbReference type="NCBI Taxonomy" id="3038381"/>
    <lineage>
        <taxon>Viruses</taxon>
        <taxon>Duplodnaviria</taxon>
        <taxon>Heunggongvirae</taxon>
        <taxon>Uroviricota</taxon>
        <taxon>Caudoviricetes</taxon>
        <taxon>Caudoviricetes incertae sedis</taxon>
        <taxon>Trogglehumpervirus</taxon>
        <taxon>Trogglehumpervirus trogglehumper</taxon>
    </lineage>
</organism>
<proteinExistence type="inferred from homology"/>
<evidence type="ECO:0000256" key="5">
    <source>
        <dbReference type="ARBA" id="ARBA00023004"/>
    </source>
</evidence>
<keyword evidence="13" id="KW-1185">Reference proteome</keyword>
<evidence type="ECO:0000256" key="6">
    <source>
        <dbReference type="ARBA" id="ARBA00023014"/>
    </source>
</evidence>
<dbReference type="GO" id="GO:0045892">
    <property type="term" value="P:negative regulation of DNA-templated transcription"/>
    <property type="evidence" value="ECO:0007669"/>
    <property type="project" value="TreeGrafter"/>
</dbReference>
<dbReference type="PROSITE" id="PS51674">
    <property type="entry name" value="4FE4S_WBL"/>
    <property type="match status" value="1"/>
</dbReference>
<comment type="cofactor">
    <cofactor evidence="1">
        <name>[4Fe-4S] cluster</name>
        <dbReference type="ChEBI" id="CHEBI:49883"/>
    </cofactor>
</comment>
<evidence type="ECO:0000259" key="11">
    <source>
        <dbReference type="PROSITE" id="PS51674"/>
    </source>
</evidence>
<dbReference type="Proteomes" id="UP001242841">
    <property type="component" value="Segment"/>
</dbReference>
<evidence type="ECO:0000256" key="3">
    <source>
        <dbReference type="ARBA" id="ARBA00022485"/>
    </source>
</evidence>
<evidence type="ECO:0000256" key="10">
    <source>
        <dbReference type="ARBA" id="ARBA00023163"/>
    </source>
</evidence>
<dbReference type="GO" id="GO:0003677">
    <property type="term" value="F:DNA binding"/>
    <property type="evidence" value="ECO:0007669"/>
    <property type="project" value="UniProtKB-KW"/>
</dbReference>
<keyword evidence="9" id="KW-1015">Disulfide bond</keyword>
<sequence length="80" mass="9084">MDFAACLGMRPINGEGDIFFPTQGKRGLLDQGRAVCNTCPVRRECREYAEGNRERFGLWAGDFFDGGRTPNRRSSERRNP</sequence>
<dbReference type="InterPro" id="IPR003482">
    <property type="entry name" value="Whib"/>
</dbReference>
<evidence type="ECO:0000256" key="2">
    <source>
        <dbReference type="ARBA" id="ARBA00006597"/>
    </source>
</evidence>
<comment type="similarity">
    <text evidence="2">Belongs to the WhiB family.</text>
</comment>
<dbReference type="InterPro" id="IPR034768">
    <property type="entry name" value="4FE4S_WBL"/>
</dbReference>
<accession>A0AAF0GIH9</accession>
<keyword evidence="8" id="KW-0238">DNA-binding</keyword>
<keyword evidence="4" id="KW-0479">Metal-binding</keyword>
<evidence type="ECO:0000256" key="8">
    <source>
        <dbReference type="ARBA" id="ARBA00023125"/>
    </source>
</evidence>
<dbReference type="Pfam" id="PF02467">
    <property type="entry name" value="Whib"/>
    <property type="match status" value="1"/>
</dbReference>
<dbReference type="GO" id="GO:0046872">
    <property type="term" value="F:metal ion binding"/>
    <property type="evidence" value="ECO:0007669"/>
    <property type="project" value="UniProtKB-KW"/>
</dbReference>
<keyword evidence="5" id="KW-0408">Iron</keyword>
<keyword evidence="7" id="KW-0805">Transcription regulation</keyword>
<keyword evidence="3" id="KW-0004">4Fe-4S</keyword>
<keyword evidence="10" id="KW-0804">Transcription</keyword>
<reference evidence="12" key="1">
    <citation type="submission" date="2023-03" db="EMBL/GenBank/DDBJ databases">
        <authorList>
            <person name="Aguilar E."/>
            <person name="Antigua R."/>
            <person name="Antonino C."/>
            <person name="Bisram R."/>
            <person name="Chen J."/>
            <person name="Davilmar B."/>
            <person name="Del R.K."/>
            <person name="Germosen J."/>
            <person name="Hernandez J."/>
            <person name="Kelloggs L."/>
            <person name="Lema C."/>
            <person name="Li J."/>
            <person name="Melendez A."/>
            <person name="Mohammed I."/>
            <person name="Ryan A."/>
            <person name="Singh S."/>
            <person name="Tariq H."/>
            <person name="Golebiewska U.P."/>
            <person name="Russell D.A."/>
            <person name="Jacobs-Sera D."/>
            <person name="Hatfull G.F."/>
        </authorList>
    </citation>
    <scope>NUCLEOTIDE SEQUENCE</scope>
</reference>
<dbReference type="GO" id="GO:0047134">
    <property type="term" value="F:protein-disulfide reductase [NAD(P)H] activity"/>
    <property type="evidence" value="ECO:0007669"/>
    <property type="project" value="TreeGrafter"/>
</dbReference>
<dbReference type="GO" id="GO:0051539">
    <property type="term" value="F:4 iron, 4 sulfur cluster binding"/>
    <property type="evidence" value="ECO:0007669"/>
    <property type="project" value="UniProtKB-KW"/>
</dbReference>
<name>A0AAF0GIH9_9CAUD</name>
<evidence type="ECO:0000313" key="12">
    <source>
        <dbReference type="EMBL" id="WGH21946.1"/>
    </source>
</evidence>
<dbReference type="PANTHER" id="PTHR38839">
    <property type="entry name" value="TRANSCRIPTIONAL REGULATOR WHID-RELATED"/>
    <property type="match status" value="1"/>
</dbReference>
<protein>
    <submittedName>
        <fullName evidence="12">WhiB family transcriptional regulator</fullName>
    </submittedName>
</protein>
<evidence type="ECO:0000256" key="1">
    <source>
        <dbReference type="ARBA" id="ARBA00001966"/>
    </source>
</evidence>
<feature type="domain" description="4Fe-4S Wbl-type" evidence="11">
    <location>
        <begin position="5"/>
        <end position="69"/>
    </location>
</feature>
<evidence type="ECO:0000256" key="9">
    <source>
        <dbReference type="ARBA" id="ARBA00023157"/>
    </source>
</evidence>
<evidence type="ECO:0000256" key="7">
    <source>
        <dbReference type="ARBA" id="ARBA00023015"/>
    </source>
</evidence>
<dbReference type="EMBL" id="OQ709222">
    <property type="protein sequence ID" value="WGH21946.1"/>
    <property type="molecule type" value="Genomic_DNA"/>
</dbReference>
<evidence type="ECO:0000256" key="4">
    <source>
        <dbReference type="ARBA" id="ARBA00022723"/>
    </source>
</evidence>